<reference evidence="2" key="2">
    <citation type="submission" date="2020-09" db="EMBL/GenBank/DDBJ databases">
        <authorList>
            <person name="Sun Q."/>
            <person name="Zhou Y."/>
        </authorList>
    </citation>
    <scope>NUCLEOTIDE SEQUENCE</scope>
    <source>
        <strain evidence="2">CGMCC 1.7086</strain>
    </source>
</reference>
<dbReference type="EMBL" id="BMLS01000003">
    <property type="protein sequence ID" value="GGO69581.1"/>
    <property type="molecule type" value="Genomic_DNA"/>
</dbReference>
<name>A0A917Z0I9_9ALTE</name>
<evidence type="ECO:0000313" key="2">
    <source>
        <dbReference type="EMBL" id="GGO69581.1"/>
    </source>
</evidence>
<evidence type="ECO:0000313" key="3">
    <source>
        <dbReference type="Proteomes" id="UP000606935"/>
    </source>
</evidence>
<dbReference type="GO" id="GO:0006260">
    <property type="term" value="P:DNA replication"/>
    <property type="evidence" value="ECO:0007669"/>
    <property type="project" value="InterPro"/>
</dbReference>
<dbReference type="Pfam" id="PF05155">
    <property type="entry name" value="G2P_X_C"/>
    <property type="match status" value="1"/>
</dbReference>
<sequence length="51" mass="5669">MEYAINIDIRPCEKASSNVIPMFRVLEAKPAQIPDWAFTSNVIHYSAMGAA</sequence>
<feature type="domain" description="Replication-associated protein G2P C-terminal" evidence="1">
    <location>
        <begin position="7"/>
        <end position="41"/>
    </location>
</feature>
<reference evidence="2" key="1">
    <citation type="journal article" date="2014" name="Int. J. Syst. Evol. Microbiol.">
        <title>Complete genome sequence of Corynebacterium casei LMG S-19264T (=DSM 44701T), isolated from a smear-ripened cheese.</title>
        <authorList>
            <consortium name="US DOE Joint Genome Institute (JGI-PGF)"/>
            <person name="Walter F."/>
            <person name="Albersmeier A."/>
            <person name="Kalinowski J."/>
            <person name="Ruckert C."/>
        </authorList>
    </citation>
    <scope>NUCLEOTIDE SEQUENCE</scope>
    <source>
        <strain evidence="2">CGMCC 1.7086</strain>
    </source>
</reference>
<evidence type="ECO:0000259" key="1">
    <source>
        <dbReference type="Pfam" id="PF05155"/>
    </source>
</evidence>
<comment type="caution">
    <text evidence="2">The sequence shown here is derived from an EMBL/GenBank/DDBJ whole genome shotgun (WGS) entry which is preliminary data.</text>
</comment>
<dbReference type="Proteomes" id="UP000606935">
    <property type="component" value="Unassembled WGS sequence"/>
</dbReference>
<keyword evidence="3" id="KW-1185">Reference proteome</keyword>
<proteinExistence type="predicted"/>
<gene>
    <name evidence="2" type="ORF">GCM10010982_21080</name>
</gene>
<organism evidence="2 3">
    <name type="scientific">Bowmanella pacifica</name>
    <dbReference type="NCBI Taxonomy" id="502051"/>
    <lineage>
        <taxon>Bacteria</taxon>
        <taxon>Pseudomonadati</taxon>
        <taxon>Pseudomonadota</taxon>
        <taxon>Gammaproteobacteria</taxon>
        <taxon>Alteromonadales</taxon>
        <taxon>Alteromonadaceae</taxon>
        <taxon>Bowmanella</taxon>
    </lineage>
</organism>
<dbReference type="InterPro" id="IPR022688">
    <property type="entry name" value="G2P_C"/>
</dbReference>
<accession>A0A917Z0I9</accession>
<protein>
    <recommendedName>
        <fullName evidence="1">Replication-associated protein G2P C-terminal domain-containing protein</fullName>
    </recommendedName>
</protein>
<dbReference type="AlphaFoldDB" id="A0A917Z0I9"/>